<dbReference type="KEGG" id="bmei:Spa11_13830"/>
<evidence type="ECO:0000256" key="1">
    <source>
        <dbReference type="SAM" id="MobiDB-lite"/>
    </source>
</evidence>
<proteinExistence type="predicted"/>
<feature type="compositionally biased region" description="Low complexity" evidence="1">
    <location>
        <begin position="99"/>
        <end position="114"/>
    </location>
</feature>
<accession>A0A518K5X1</accession>
<gene>
    <name evidence="2" type="ORF">Spa11_13830</name>
</gene>
<reference evidence="2 3" key="1">
    <citation type="submission" date="2019-02" db="EMBL/GenBank/DDBJ databases">
        <title>Deep-cultivation of Planctomycetes and their phenomic and genomic characterization uncovers novel biology.</title>
        <authorList>
            <person name="Wiegand S."/>
            <person name="Jogler M."/>
            <person name="Boedeker C."/>
            <person name="Pinto D."/>
            <person name="Vollmers J."/>
            <person name="Rivas-Marin E."/>
            <person name="Kohn T."/>
            <person name="Peeters S.H."/>
            <person name="Heuer A."/>
            <person name="Rast P."/>
            <person name="Oberbeckmann S."/>
            <person name="Bunk B."/>
            <person name="Jeske O."/>
            <person name="Meyerdierks A."/>
            <person name="Storesund J.E."/>
            <person name="Kallscheuer N."/>
            <person name="Luecker S."/>
            <person name="Lage O.M."/>
            <person name="Pohl T."/>
            <person name="Merkel B.J."/>
            <person name="Hornburger P."/>
            <person name="Mueller R.-W."/>
            <person name="Bruemmer F."/>
            <person name="Labrenz M."/>
            <person name="Spormann A.M."/>
            <person name="Op den Camp H."/>
            <person name="Overmann J."/>
            <person name="Amann R."/>
            <person name="Jetten M.S.M."/>
            <person name="Mascher T."/>
            <person name="Medema M.H."/>
            <person name="Devos D.P."/>
            <person name="Kaster A.-K."/>
            <person name="Ovreas L."/>
            <person name="Rohde M."/>
            <person name="Galperin M.Y."/>
            <person name="Jogler C."/>
        </authorList>
    </citation>
    <scope>NUCLEOTIDE SEQUENCE [LARGE SCALE GENOMIC DNA]</scope>
    <source>
        <strain evidence="2 3">Spa11</strain>
    </source>
</reference>
<dbReference type="Proteomes" id="UP000316426">
    <property type="component" value="Chromosome"/>
</dbReference>
<dbReference type="EMBL" id="CP036349">
    <property type="protein sequence ID" value="QDV73189.1"/>
    <property type="molecule type" value="Genomic_DNA"/>
</dbReference>
<evidence type="ECO:0000313" key="3">
    <source>
        <dbReference type="Proteomes" id="UP000316426"/>
    </source>
</evidence>
<evidence type="ECO:0000313" key="2">
    <source>
        <dbReference type="EMBL" id="QDV73189.1"/>
    </source>
</evidence>
<feature type="compositionally biased region" description="Basic and acidic residues" evidence="1">
    <location>
        <begin position="160"/>
        <end position="176"/>
    </location>
</feature>
<keyword evidence="3" id="KW-1185">Reference proteome</keyword>
<dbReference type="AlphaFoldDB" id="A0A518K5X1"/>
<protein>
    <submittedName>
        <fullName evidence="2">Uncharacterized protein</fullName>
    </submittedName>
</protein>
<name>A0A518K5X1_9BACT</name>
<feature type="region of interest" description="Disordered" evidence="1">
    <location>
        <begin position="332"/>
        <end position="374"/>
    </location>
</feature>
<feature type="region of interest" description="Disordered" evidence="1">
    <location>
        <begin position="99"/>
        <end position="261"/>
    </location>
</feature>
<organism evidence="2 3">
    <name type="scientific">Botrimarina mediterranea</name>
    <dbReference type="NCBI Taxonomy" id="2528022"/>
    <lineage>
        <taxon>Bacteria</taxon>
        <taxon>Pseudomonadati</taxon>
        <taxon>Planctomycetota</taxon>
        <taxon>Planctomycetia</taxon>
        <taxon>Pirellulales</taxon>
        <taxon>Lacipirellulaceae</taxon>
        <taxon>Botrimarina</taxon>
    </lineage>
</organism>
<feature type="region of interest" description="Disordered" evidence="1">
    <location>
        <begin position="417"/>
        <end position="437"/>
    </location>
</feature>
<sequence>MPTAAPAPNPTAPIRVAECRRCGQLFAVYATEGEIACPACEAATSVASLEIVELSVAVPVEPKSREVKVDAPAGSLLQQPVEQEALEQQHFEPRIEASEQAAVPVEEQAVEEQALTPEPVDVEAPTLPASTSQEETSPEVAEAPLKRPTVAEWLLQSEKSTPRADVERPAEGKRSLAESLGWTPGSFDAESITSSRDEAGADSNESPTDPPGDTPEFATTLKDFKFDFGATPLSEPEASDANDGVSLELSTPAEEAPQPLRLDEFAASKPRSRGWGNFIGMAVGLMLVAGPAAYFAVTWESGDPGAELARLNESTEAASEPLSSEEPDAFASNAAADPFLDSSTKPVSFDKGGMEEPEIDLPASAPKPDSELKEVTAPADAFAAEADPFMAKPQAATTPVAGEDRYAATPAEPAAFAPPEEAAATTPESNAMAPAPNRDEMIEPVAAIAEPREFAMAPPTRQIGLVNAPRYGARELAEAFAPAEAAAVGFATGSLDDPEQVSTMGQHYAHLCHLAQVVTLLDTSDPGLMTAELQAADTFKRVLRDGRSRDQSRRIAGPWIAWTGRPHGGVFFAGMPADLRRAGELIEYQFSIGESIVPVVMAKPIDPKRFVQSGASEVGVIGVVVENPMQWIAGYEGDAQRVVWARKTLPLSDAGTP</sequence>
<dbReference type="RefSeq" id="WP_145109749.1">
    <property type="nucleotide sequence ID" value="NZ_CP036349.1"/>
</dbReference>
<feature type="compositionally biased region" description="Low complexity" evidence="1">
    <location>
        <begin position="417"/>
        <end position="428"/>
    </location>
</feature>